<reference evidence="1 2" key="1">
    <citation type="submission" date="2019-05" db="EMBL/GenBank/DDBJ databases">
        <title>Another draft genome of Portunus trituberculatus and its Hox gene families provides insights of decapod evolution.</title>
        <authorList>
            <person name="Jeong J.-H."/>
            <person name="Song I."/>
            <person name="Kim S."/>
            <person name="Choi T."/>
            <person name="Kim D."/>
            <person name="Ryu S."/>
            <person name="Kim W."/>
        </authorList>
    </citation>
    <scope>NUCLEOTIDE SEQUENCE [LARGE SCALE GENOMIC DNA]</scope>
    <source>
        <tissue evidence="1">Muscle</tissue>
    </source>
</reference>
<gene>
    <name evidence="1" type="ORF">E2C01_065395</name>
</gene>
<evidence type="ECO:0000313" key="1">
    <source>
        <dbReference type="EMBL" id="MPC71126.1"/>
    </source>
</evidence>
<protein>
    <submittedName>
        <fullName evidence="1">Uncharacterized protein</fullName>
    </submittedName>
</protein>
<evidence type="ECO:0000313" key="2">
    <source>
        <dbReference type="Proteomes" id="UP000324222"/>
    </source>
</evidence>
<dbReference type="EMBL" id="VSRR010032337">
    <property type="protein sequence ID" value="MPC71126.1"/>
    <property type="molecule type" value="Genomic_DNA"/>
</dbReference>
<comment type="caution">
    <text evidence="1">The sequence shown here is derived from an EMBL/GenBank/DDBJ whole genome shotgun (WGS) entry which is preliminary data.</text>
</comment>
<sequence length="78" mass="8496">MIAFPSSFLLCTTVMPDSEETRLALHQNGPITSTLIYFVAKLRPLSGSGALWEPAPRRLKAGGRAEVLGGRWRVEGRG</sequence>
<proteinExistence type="predicted"/>
<dbReference type="AlphaFoldDB" id="A0A5B7HMG6"/>
<dbReference type="Proteomes" id="UP000324222">
    <property type="component" value="Unassembled WGS sequence"/>
</dbReference>
<organism evidence="1 2">
    <name type="scientific">Portunus trituberculatus</name>
    <name type="common">Swimming crab</name>
    <name type="synonym">Neptunus trituberculatus</name>
    <dbReference type="NCBI Taxonomy" id="210409"/>
    <lineage>
        <taxon>Eukaryota</taxon>
        <taxon>Metazoa</taxon>
        <taxon>Ecdysozoa</taxon>
        <taxon>Arthropoda</taxon>
        <taxon>Crustacea</taxon>
        <taxon>Multicrustacea</taxon>
        <taxon>Malacostraca</taxon>
        <taxon>Eumalacostraca</taxon>
        <taxon>Eucarida</taxon>
        <taxon>Decapoda</taxon>
        <taxon>Pleocyemata</taxon>
        <taxon>Brachyura</taxon>
        <taxon>Eubrachyura</taxon>
        <taxon>Portunoidea</taxon>
        <taxon>Portunidae</taxon>
        <taxon>Portuninae</taxon>
        <taxon>Portunus</taxon>
    </lineage>
</organism>
<accession>A0A5B7HMG6</accession>
<keyword evidence="2" id="KW-1185">Reference proteome</keyword>
<name>A0A5B7HMG6_PORTR</name>